<keyword evidence="3" id="KW-1185">Reference proteome</keyword>
<organism evidence="2 3">
    <name type="scientific">Peptoniphilus equinus</name>
    <dbReference type="NCBI Taxonomy" id="3016343"/>
    <lineage>
        <taxon>Bacteria</taxon>
        <taxon>Bacillati</taxon>
        <taxon>Bacillota</taxon>
        <taxon>Tissierellia</taxon>
        <taxon>Tissierellales</taxon>
        <taxon>Peptoniphilaceae</taxon>
        <taxon>Peptoniphilus</taxon>
    </lineage>
</organism>
<keyword evidence="1" id="KW-0812">Transmembrane</keyword>
<evidence type="ECO:0000256" key="1">
    <source>
        <dbReference type="SAM" id="Phobius"/>
    </source>
</evidence>
<protein>
    <submittedName>
        <fullName evidence="2">Uncharacterized protein</fullName>
    </submittedName>
</protein>
<accession>A0ABY7QUN8</accession>
<feature type="transmembrane region" description="Helical" evidence="1">
    <location>
        <begin position="31"/>
        <end position="51"/>
    </location>
</feature>
<name>A0ABY7QUN8_9FIRM</name>
<dbReference type="EMBL" id="CP115667">
    <property type="protein sequence ID" value="WBW50071.1"/>
    <property type="molecule type" value="Genomic_DNA"/>
</dbReference>
<feature type="transmembrane region" description="Helical" evidence="1">
    <location>
        <begin position="105"/>
        <end position="128"/>
    </location>
</feature>
<proteinExistence type="predicted"/>
<feature type="transmembrane region" description="Helical" evidence="1">
    <location>
        <begin position="71"/>
        <end position="93"/>
    </location>
</feature>
<evidence type="ECO:0000313" key="2">
    <source>
        <dbReference type="EMBL" id="WBW50071.1"/>
    </source>
</evidence>
<gene>
    <name evidence="2" type="ORF">O6R05_00480</name>
</gene>
<dbReference type="RefSeq" id="WP_271191602.1">
    <property type="nucleotide sequence ID" value="NZ_CP115667.1"/>
</dbReference>
<keyword evidence="1" id="KW-0472">Membrane</keyword>
<keyword evidence="1" id="KW-1133">Transmembrane helix</keyword>
<dbReference type="Proteomes" id="UP001210339">
    <property type="component" value="Chromosome"/>
</dbReference>
<sequence>MNNNKTLGITIFLALLPPLAAMMAHRGGQDASLLVTMLWVMANFLFVSTIWELFTKYHKLTVLPGLKLNHLNYITQLGVYLVFLIFINLYLYASTYAPTDPKFQFLANPLILGAILLVFFVNLLSGIFEDKTEGPKDTDIYKFSNQNSLRTGRDTLNIAGGIYDNGMIMGSLIVPFDSIKSAYTDKAQTLNIRGKLDGRSYLIAMDAPKTRDRFIGYLKDAISQGKLDADKLQLKK</sequence>
<reference evidence="2 3" key="1">
    <citation type="submission" date="2023-01" db="EMBL/GenBank/DDBJ databases">
        <authorList>
            <person name="Lee S.H."/>
            <person name="Jung H.S."/>
            <person name="Yun J.U."/>
        </authorList>
    </citation>
    <scope>NUCLEOTIDE SEQUENCE [LARGE SCALE GENOMIC DNA]</scope>
    <source>
        <strain evidence="2 3">CBA3646</strain>
    </source>
</reference>
<evidence type="ECO:0000313" key="3">
    <source>
        <dbReference type="Proteomes" id="UP001210339"/>
    </source>
</evidence>